<name>A0A7W7FYF0_9PSEU</name>
<dbReference type="InterPro" id="IPR011006">
    <property type="entry name" value="CheY-like_superfamily"/>
</dbReference>
<dbReference type="PROSITE" id="PS50110">
    <property type="entry name" value="RESPONSE_REGULATORY"/>
    <property type="match status" value="1"/>
</dbReference>
<dbReference type="GO" id="GO:0000160">
    <property type="term" value="P:phosphorelay signal transduction system"/>
    <property type="evidence" value="ECO:0007669"/>
    <property type="project" value="InterPro"/>
</dbReference>
<dbReference type="Gene3D" id="3.40.50.2300">
    <property type="match status" value="1"/>
</dbReference>
<dbReference type="CDD" id="cd00156">
    <property type="entry name" value="REC"/>
    <property type="match status" value="1"/>
</dbReference>
<dbReference type="PANTHER" id="PTHR43156:SF2">
    <property type="entry name" value="STAGE II SPORULATION PROTEIN E"/>
    <property type="match status" value="1"/>
</dbReference>
<evidence type="ECO:0000256" key="1">
    <source>
        <dbReference type="ARBA" id="ARBA00022801"/>
    </source>
</evidence>
<dbReference type="PANTHER" id="PTHR43156">
    <property type="entry name" value="STAGE II SPORULATION PROTEIN E-RELATED"/>
    <property type="match status" value="1"/>
</dbReference>
<evidence type="ECO:0000313" key="4">
    <source>
        <dbReference type="EMBL" id="MBB4681608.1"/>
    </source>
</evidence>
<dbReference type="Pfam" id="PF07228">
    <property type="entry name" value="SpoIIE"/>
    <property type="match status" value="1"/>
</dbReference>
<dbReference type="SMART" id="SM00448">
    <property type="entry name" value="REC"/>
    <property type="match status" value="1"/>
</dbReference>
<dbReference type="SUPFAM" id="SSF52172">
    <property type="entry name" value="CheY-like"/>
    <property type="match status" value="1"/>
</dbReference>
<dbReference type="Proteomes" id="UP000533598">
    <property type="component" value="Unassembled WGS sequence"/>
</dbReference>
<organism evidence="4 5">
    <name type="scientific">Crossiella cryophila</name>
    <dbReference type="NCBI Taxonomy" id="43355"/>
    <lineage>
        <taxon>Bacteria</taxon>
        <taxon>Bacillati</taxon>
        <taxon>Actinomycetota</taxon>
        <taxon>Actinomycetes</taxon>
        <taxon>Pseudonocardiales</taxon>
        <taxon>Pseudonocardiaceae</taxon>
        <taxon>Crossiella</taxon>
    </lineage>
</organism>
<evidence type="ECO:0000259" key="3">
    <source>
        <dbReference type="PROSITE" id="PS50110"/>
    </source>
</evidence>
<dbReference type="InterPro" id="IPR001932">
    <property type="entry name" value="PPM-type_phosphatase-like_dom"/>
</dbReference>
<dbReference type="RefSeq" id="WP_312989082.1">
    <property type="nucleotide sequence ID" value="NZ_BAAAUI010000014.1"/>
</dbReference>
<keyword evidence="1" id="KW-0378">Hydrolase</keyword>
<evidence type="ECO:0000256" key="2">
    <source>
        <dbReference type="PROSITE-ProRule" id="PRU00169"/>
    </source>
</evidence>
<proteinExistence type="predicted"/>
<dbReference type="EMBL" id="JACHMH010000001">
    <property type="protein sequence ID" value="MBB4681608.1"/>
    <property type="molecule type" value="Genomic_DNA"/>
</dbReference>
<dbReference type="GO" id="GO:0016791">
    <property type="term" value="F:phosphatase activity"/>
    <property type="evidence" value="ECO:0007669"/>
    <property type="project" value="TreeGrafter"/>
</dbReference>
<accession>A0A7W7FYF0</accession>
<gene>
    <name evidence="4" type="ORF">HNR67_007726</name>
</gene>
<protein>
    <submittedName>
        <fullName evidence="4">Serine phosphatase RsbU (Regulator of sigma subunit)</fullName>
    </submittedName>
</protein>
<dbReference type="InterPro" id="IPR052016">
    <property type="entry name" value="Bact_Sigma-Reg"/>
</dbReference>
<evidence type="ECO:0000313" key="5">
    <source>
        <dbReference type="Proteomes" id="UP000533598"/>
    </source>
</evidence>
<feature type="modified residue" description="4-aspartylphosphate" evidence="2">
    <location>
        <position position="61"/>
    </location>
</feature>
<comment type="caution">
    <text evidence="4">The sequence shown here is derived from an EMBL/GenBank/DDBJ whole genome shotgun (WGS) entry which is preliminary data.</text>
</comment>
<sequence>MGDPQGDGRLSIVLVEDDRGDAFLVEELIAEAGLSVDLHWARSVADARPYLRPGVHCVLLDLNLPDADGLQALHTVLERVPGAAILVLTGHSDEQRGVRAVAAGAQDYLVKGQVDGGLLAKAIRFSVERKRVEEGLRKLREAELLAQENSRLERGLLPTPLLSDPRIGHRTRYRPGRSQTLVGGDFYDLVEADDGTLFVLIGDVSGHGPDEAALGVCLRAGWRTLVLAETPPERMLPALNRKIIRHPYPRMVFATVCMLIISPDRRIAHQYLAGHPPPIALAGPDTRQLPERPSGPALGIFERSEWPALRLDLPPEWTLLLYTDGLFEGRTGRGRERLGEDGLVRLLRARPQPGPDPARWLDEVINEVQQLNGGPLTDDVAMLQLSFHPSAG</sequence>
<dbReference type="InterPro" id="IPR001789">
    <property type="entry name" value="Sig_transdc_resp-reg_receiver"/>
</dbReference>
<dbReference type="Pfam" id="PF00072">
    <property type="entry name" value="Response_reg"/>
    <property type="match status" value="1"/>
</dbReference>
<keyword evidence="5" id="KW-1185">Reference proteome</keyword>
<dbReference type="Gene3D" id="3.60.40.10">
    <property type="entry name" value="PPM-type phosphatase domain"/>
    <property type="match status" value="1"/>
</dbReference>
<feature type="domain" description="Response regulatory" evidence="3">
    <location>
        <begin position="11"/>
        <end position="126"/>
    </location>
</feature>
<dbReference type="AlphaFoldDB" id="A0A7W7FYF0"/>
<reference evidence="4 5" key="1">
    <citation type="submission" date="2020-08" db="EMBL/GenBank/DDBJ databases">
        <title>Sequencing the genomes of 1000 actinobacteria strains.</title>
        <authorList>
            <person name="Klenk H.-P."/>
        </authorList>
    </citation>
    <scope>NUCLEOTIDE SEQUENCE [LARGE SCALE GENOMIC DNA]</scope>
    <source>
        <strain evidence="4 5">DSM 44230</strain>
    </source>
</reference>
<dbReference type="InterPro" id="IPR036457">
    <property type="entry name" value="PPM-type-like_dom_sf"/>
</dbReference>
<dbReference type="SMART" id="SM00331">
    <property type="entry name" value="PP2C_SIG"/>
    <property type="match status" value="1"/>
</dbReference>
<keyword evidence="2" id="KW-0597">Phosphoprotein</keyword>